<dbReference type="InterPro" id="IPR043151">
    <property type="entry name" value="BAH_sf"/>
</dbReference>
<proteinExistence type="predicted"/>
<organism evidence="1 2">
    <name type="scientific">Portunus trituberculatus</name>
    <name type="common">Swimming crab</name>
    <name type="synonym">Neptunus trituberculatus</name>
    <dbReference type="NCBI Taxonomy" id="210409"/>
    <lineage>
        <taxon>Eukaryota</taxon>
        <taxon>Metazoa</taxon>
        <taxon>Ecdysozoa</taxon>
        <taxon>Arthropoda</taxon>
        <taxon>Crustacea</taxon>
        <taxon>Multicrustacea</taxon>
        <taxon>Malacostraca</taxon>
        <taxon>Eumalacostraca</taxon>
        <taxon>Eucarida</taxon>
        <taxon>Decapoda</taxon>
        <taxon>Pleocyemata</taxon>
        <taxon>Brachyura</taxon>
        <taxon>Eubrachyura</taxon>
        <taxon>Portunoidea</taxon>
        <taxon>Portunidae</taxon>
        <taxon>Portuninae</taxon>
        <taxon>Portunus</taxon>
    </lineage>
</organism>
<evidence type="ECO:0000313" key="2">
    <source>
        <dbReference type="Proteomes" id="UP000324222"/>
    </source>
</evidence>
<dbReference type="Gene3D" id="2.30.30.490">
    <property type="match status" value="1"/>
</dbReference>
<reference evidence="1 2" key="1">
    <citation type="submission" date="2019-05" db="EMBL/GenBank/DDBJ databases">
        <title>Another draft genome of Portunus trituberculatus and its Hox gene families provides insights of decapod evolution.</title>
        <authorList>
            <person name="Jeong J.-H."/>
            <person name="Song I."/>
            <person name="Kim S."/>
            <person name="Choi T."/>
            <person name="Kim D."/>
            <person name="Ryu S."/>
            <person name="Kim W."/>
        </authorList>
    </citation>
    <scope>NUCLEOTIDE SEQUENCE [LARGE SCALE GENOMIC DNA]</scope>
    <source>
        <tissue evidence="1">Muscle</tissue>
    </source>
</reference>
<gene>
    <name evidence="1" type="ORF">E2C01_013720</name>
</gene>
<dbReference type="EMBL" id="VSRR010000908">
    <property type="protein sequence ID" value="MPC20763.1"/>
    <property type="molecule type" value="Genomic_DNA"/>
</dbReference>
<sequence length="86" mass="9691">MTISARIRQKVRGAGSASRFAWRGKPIQPSRKERRFEDKTFYRGFVLGSTGIEEGDCVFIRNSDAVDAEDVNSCDIARVVRCYDNG</sequence>
<dbReference type="AlphaFoldDB" id="A0A5B7DI41"/>
<keyword evidence="2" id="KW-1185">Reference proteome</keyword>
<accession>A0A5B7DI41</accession>
<comment type="caution">
    <text evidence="1">The sequence shown here is derived from an EMBL/GenBank/DDBJ whole genome shotgun (WGS) entry which is preliminary data.</text>
</comment>
<evidence type="ECO:0000313" key="1">
    <source>
        <dbReference type="EMBL" id="MPC20763.1"/>
    </source>
</evidence>
<name>A0A5B7DI41_PORTR</name>
<dbReference type="Proteomes" id="UP000324222">
    <property type="component" value="Unassembled WGS sequence"/>
</dbReference>
<protein>
    <submittedName>
        <fullName evidence="1">Uncharacterized protein</fullName>
    </submittedName>
</protein>
<dbReference type="OrthoDB" id="1926878at2759"/>